<name>A0A0F8XB04_9ZZZZ</name>
<dbReference type="EMBL" id="LAZR01060126">
    <property type="protein sequence ID" value="KKK66332.1"/>
    <property type="molecule type" value="Genomic_DNA"/>
</dbReference>
<dbReference type="InterPro" id="IPR025475">
    <property type="entry name" value="DUF4326"/>
</dbReference>
<reference evidence="2" key="1">
    <citation type="journal article" date="2015" name="Nature">
        <title>Complex archaea that bridge the gap between prokaryotes and eukaryotes.</title>
        <authorList>
            <person name="Spang A."/>
            <person name="Saw J.H."/>
            <person name="Jorgensen S.L."/>
            <person name="Zaremba-Niedzwiedzka K."/>
            <person name="Martijn J."/>
            <person name="Lind A.E."/>
            <person name="van Eijk R."/>
            <person name="Schleper C."/>
            <person name="Guy L."/>
            <person name="Ettema T.J."/>
        </authorList>
    </citation>
    <scope>NUCLEOTIDE SEQUENCE</scope>
</reference>
<proteinExistence type="predicted"/>
<dbReference type="AlphaFoldDB" id="A0A0F8XB04"/>
<sequence>MTKTKVVHCKKDEYDVYIGRGSMWGNPFIIGLDGTRLEVIRKYEKRIRQLPYLLKNLYLLKNKVLGCWCAPKACHGDVLIKLIKELNV</sequence>
<evidence type="ECO:0000313" key="2">
    <source>
        <dbReference type="EMBL" id="KKK66332.1"/>
    </source>
</evidence>
<comment type="caution">
    <text evidence="2">The sequence shown here is derived from an EMBL/GenBank/DDBJ whole genome shotgun (WGS) entry which is preliminary data.</text>
</comment>
<protein>
    <recommendedName>
        <fullName evidence="1">DUF4326 domain-containing protein</fullName>
    </recommendedName>
</protein>
<accession>A0A0F8XB04</accession>
<evidence type="ECO:0000259" key="1">
    <source>
        <dbReference type="Pfam" id="PF14216"/>
    </source>
</evidence>
<dbReference type="Pfam" id="PF14216">
    <property type="entry name" value="DUF4326"/>
    <property type="match status" value="1"/>
</dbReference>
<gene>
    <name evidence="2" type="ORF">LCGC14_2965140</name>
</gene>
<feature type="domain" description="DUF4326" evidence="1">
    <location>
        <begin position="5"/>
        <end position="80"/>
    </location>
</feature>
<organism evidence="2">
    <name type="scientific">marine sediment metagenome</name>
    <dbReference type="NCBI Taxonomy" id="412755"/>
    <lineage>
        <taxon>unclassified sequences</taxon>
        <taxon>metagenomes</taxon>
        <taxon>ecological metagenomes</taxon>
    </lineage>
</organism>